<evidence type="ECO:0000256" key="2">
    <source>
        <dbReference type="ARBA" id="ARBA00022837"/>
    </source>
</evidence>
<dbReference type="FunFam" id="2.60.40.150:FF:000167">
    <property type="entry name" value="Multiple C2 domains, transmembrane 2a"/>
    <property type="match status" value="1"/>
</dbReference>
<feature type="domain" description="C2" evidence="5">
    <location>
        <begin position="989"/>
        <end position="1103"/>
    </location>
</feature>
<feature type="region of interest" description="Disordered" evidence="3">
    <location>
        <begin position="107"/>
        <end position="130"/>
    </location>
</feature>
<dbReference type="PANTHER" id="PTHR45911">
    <property type="entry name" value="C2 DOMAIN-CONTAINING PROTEIN"/>
    <property type="match status" value="1"/>
</dbReference>
<feature type="compositionally biased region" description="Low complexity" evidence="3">
    <location>
        <begin position="489"/>
        <end position="500"/>
    </location>
</feature>
<reference evidence="7" key="1">
    <citation type="submission" date="2025-08" db="UniProtKB">
        <authorList>
            <consortium name="RefSeq"/>
        </authorList>
    </citation>
    <scope>IDENTIFICATION</scope>
    <source>
        <strain evidence="7">Airmid</strain>
    </source>
</reference>
<dbReference type="PANTHER" id="PTHR45911:SF4">
    <property type="entry name" value="MULTIPLE C2 AND TRANSMEMBRANE DOMAIN-CONTAINING PROTEIN"/>
    <property type="match status" value="1"/>
</dbReference>
<feature type="region of interest" description="Disordered" evidence="3">
    <location>
        <begin position="142"/>
        <end position="210"/>
    </location>
</feature>
<dbReference type="InterPro" id="IPR010482">
    <property type="entry name" value="TECPR1-like_DysF"/>
</dbReference>
<dbReference type="InParanoid" id="A0A6P6XU49"/>
<dbReference type="Pfam" id="PF06398">
    <property type="entry name" value="Pex24p"/>
    <property type="match status" value="1"/>
</dbReference>
<keyword evidence="1" id="KW-0479">Metal-binding</keyword>
<dbReference type="GO" id="GO:0046928">
    <property type="term" value="P:regulation of neurotransmitter secretion"/>
    <property type="evidence" value="ECO:0007669"/>
    <property type="project" value="TreeGrafter"/>
</dbReference>
<feature type="transmembrane region" description="Helical" evidence="4">
    <location>
        <begin position="34"/>
        <end position="65"/>
    </location>
</feature>
<feature type="region of interest" description="Disordered" evidence="3">
    <location>
        <begin position="481"/>
        <end position="547"/>
    </location>
</feature>
<dbReference type="GO" id="GO:0030672">
    <property type="term" value="C:synaptic vesicle membrane"/>
    <property type="evidence" value="ECO:0007669"/>
    <property type="project" value="TreeGrafter"/>
</dbReference>
<feature type="compositionally biased region" description="Polar residues" evidence="3">
    <location>
        <begin position="266"/>
        <end position="276"/>
    </location>
</feature>
<feature type="region of interest" description="Disordered" evidence="3">
    <location>
        <begin position="231"/>
        <end position="276"/>
    </location>
</feature>
<feature type="transmembrane region" description="Helical" evidence="4">
    <location>
        <begin position="1311"/>
        <end position="1339"/>
    </location>
</feature>
<keyword evidence="2" id="KW-0106">Calcium</keyword>
<organism evidence="6 7">
    <name type="scientific">Dermatophagoides pteronyssinus</name>
    <name type="common">European house dust mite</name>
    <dbReference type="NCBI Taxonomy" id="6956"/>
    <lineage>
        <taxon>Eukaryota</taxon>
        <taxon>Metazoa</taxon>
        <taxon>Ecdysozoa</taxon>
        <taxon>Arthropoda</taxon>
        <taxon>Chelicerata</taxon>
        <taxon>Arachnida</taxon>
        <taxon>Acari</taxon>
        <taxon>Acariformes</taxon>
        <taxon>Sarcoptiformes</taxon>
        <taxon>Astigmata</taxon>
        <taxon>Psoroptidia</taxon>
        <taxon>Analgoidea</taxon>
        <taxon>Pyroglyphidae</taxon>
        <taxon>Dermatophagoidinae</taxon>
        <taxon>Dermatophagoides</taxon>
    </lineage>
</organism>
<evidence type="ECO:0000256" key="4">
    <source>
        <dbReference type="SAM" id="Phobius"/>
    </source>
</evidence>
<keyword evidence="6" id="KW-1185">Reference proteome</keyword>
<feature type="compositionally biased region" description="Basic residues" evidence="3">
    <location>
        <begin position="118"/>
        <end position="130"/>
    </location>
</feature>
<evidence type="ECO:0000256" key="1">
    <source>
        <dbReference type="ARBA" id="ARBA00022723"/>
    </source>
</evidence>
<protein>
    <submittedName>
        <fullName evidence="7">Uncharacterized protein LOC113790024 isoform X1</fullName>
    </submittedName>
</protein>
<evidence type="ECO:0000313" key="7">
    <source>
        <dbReference type="RefSeq" id="XP_027195434.1"/>
    </source>
</evidence>
<dbReference type="GO" id="GO:0005509">
    <property type="term" value="F:calcium ion binding"/>
    <property type="evidence" value="ECO:0007669"/>
    <property type="project" value="TreeGrafter"/>
</dbReference>
<feature type="compositionally biased region" description="Basic residues" evidence="3">
    <location>
        <begin position="506"/>
        <end position="515"/>
    </location>
</feature>
<feature type="domain" description="C2" evidence="5">
    <location>
        <begin position="583"/>
        <end position="695"/>
    </location>
</feature>
<dbReference type="FunCoup" id="A0A6P6XU49">
    <property type="interactions" value="110"/>
</dbReference>
<dbReference type="InterPro" id="IPR035892">
    <property type="entry name" value="C2_domain_sf"/>
</dbReference>
<dbReference type="Proteomes" id="UP000515146">
    <property type="component" value="Unplaced"/>
</dbReference>
<dbReference type="SMART" id="SM00239">
    <property type="entry name" value="C2"/>
    <property type="match status" value="3"/>
</dbReference>
<keyword evidence="4" id="KW-0472">Membrane</keyword>
<dbReference type="RefSeq" id="XP_027195434.1">
    <property type="nucleotide sequence ID" value="XM_027339633.1"/>
</dbReference>
<dbReference type="Gene3D" id="2.60.40.150">
    <property type="entry name" value="C2 domain"/>
    <property type="match status" value="2"/>
</dbReference>
<proteinExistence type="predicted"/>
<evidence type="ECO:0000256" key="3">
    <source>
        <dbReference type="SAM" id="MobiDB-lite"/>
    </source>
</evidence>
<feature type="region of interest" description="Disordered" evidence="3">
    <location>
        <begin position="345"/>
        <end position="389"/>
    </location>
</feature>
<dbReference type="KEGG" id="dpte:113790024"/>
<dbReference type="OrthoDB" id="5973539at2759"/>
<sequence length="1452" mass="167831">MARIRHDYYEMNPFYRVILPRWKQYRFRFLSPRLFCMFAIVYIPLFPFSTFFWICISIPILYFIYQNNSFFIDRCDQLLFGVESTTNIADSNPNDNELSNMTTITANQQQQPASTAMVKRRKSTKKSRKMIMLKKSKELSNLDMKTSDDDDDGVSKQQKIRQNKPTAKYSLKTNDNDGEDEELNRSGGGCSSGGTSSSASPFHRHSSKTSSFSKSSLKQFLFPFKRRQPIMTSDCDTQQSDYDLMDDNSNQPKRLKSEKKIKNNKQQRNLRSTASMKLSPFWRPKKLQSSLLIDSEIGQTANSRRAISIPNLCAINSMAKEEEDEQMMSEPINQTNKIMSTNQEPYTQTEDDDDNDIGGGGGSSDGGNHFKYRSKMASSSAPSLPKMETKKMSRLKRIKRDMHRMCLQRNQQQKFHNEMIQSDDSCIDSEKSLLLSKQPNNKLMFDSINNDNSIESNNNKNDQPMAPIAIMNEQNDEPIMMSIDDNQDNQDNNQQQQQQQIALAKPKIRILKTKKSNQTSMNNNIEQSSDNGVGGNDSGNNSDEMSSTTITEMNVKNCLSETDDTTTTTLLTKAQNCNNDTMRLQRIHRLLQYPFFQIDIHLKYGDSLLAKDSCGTSDPYVKFMLANKIVYKSQIKYKTLNPNWDEYFVLPVDNICEPLILKVFDYDLFFMDDYLGTASIDLTKLEPGITTDLELCLHDSNSNGKDQKLSNQSPWGKILLSIRLNPKTREERDYYYNGRGKWTTISSADGQTNKRIKSQLYDSIVSIVLIKGDEIDLDRDYCIRMKLGAEKYKSKSVSKSVHSPYWAEQFDLHLFADQSKVLEIILGYSGQHSHQNSNSNHHHHHRNHQYNQNNDFIDKVCTDLSELEPEHTHRFVYEFNCSTTNATTTSDRNSLTSLSSSNITSSSISGGNSMVKSLITTTTTTTKKLAKIEMLITITGLQSTATSIKQQQNTYDLIEMQQKYHQQQQQPQQQQQQQQDNSLQKLFPLPNMKDLNNFYENFFDIGTLIVKVHRAENLASADINGKSDPFCVLELVNERLRTSTDYKTLSPVWNKLFKFKIQDIHDVLEVTVYDEDKDRVEFLGKIAIPLLKVKNGEKHWYALKDKKLRHRVKGHIFLECWITYNPIKASILTFTPRPTKYVQNEIKFKRTLFIRNAMRLKNICLEFVEIGQFLHSCIQWESPTRSIIAFITFLASVYYFEFYMIPLVIVLYTLMNYIGIRFRSIYSTKNDKSYHQDDNNNYVDNGSDSDEYINESRMIDEDYDEKAEEKKSFKEKLQTVQDLSTLIMLIIGEVASYIERCKNATNFTVPYLTWLAVICMSFGTIILYFIPIRYLILLWGINKFTKKFRAPDSINNNEIIDFLSRVPDMEEKLMYKQFKPTINLDDLNDNETIIQPIQQQRQESNPINQNPDGLKQQQCIDSSMTLDTNNNNVNGANTTTTIIMDRKMKKRK</sequence>
<feature type="transmembrane region" description="Helical" evidence="4">
    <location>
        <begin position="1187"/>
        <end position="1214"/>
    </location>
</feature>
<keyword evidence="4" id="KW-0812">Transmembrane</keyword>
<dbReference type="PRINTS" id="PR00360">
    <property type="entry name" value="C2DOMAIN"/>
</dbReference>
<feature type="compositionally biased region" description="Basic residues" evidence="3">
    <location>
        <begin position="253"/>
        <end position="265"/>
    </location>
</feature>
<feature type="compositionally biased region" description="Polar residues" evidence="3">
    <location>
        <begin position="231"/>
        <end position="252"/>
    </location>
</feature>
<dbReference type="SUPFAM" id="SSF49562">
    <property type="entry name" value="C2 domain (Calcium/lipid-binding domain, CaLB)"/>
    <property type="match status" value="2"/>
</dbReference>
<accession>A0A6P6XU49</accession>
<dbReference type="Pfam" id="PF00168">
    <property type="entry name" value="C2"/>
    <property type="match status" value="3"/>
</dbReference>
<dbReference type="PROSITE" id="PS50004">
    <property type="entry name" value="C2"/>
    <property type="match status" value="2"/>
</dbReference>
<dbReference type="InterPro" id="IPR000008">
    <property type="entry name" value="C2_dom"/>
</dbReference>
<keyword evidence="4" id="KW-1133">Transmembrane helix</keyword>
<evidence type="ECO:0000259" key="5">
    <source>
        <dbReference type="PROSITE" id="PS50004"/>
    </source>
</evidence>
<dbReference type="CTD" id="37165"/>
<evidence type="ECO:0000313" key="6">
    <source>
        <dbReference type="Proteomes" id="UP000515146"/>
    </source>
</evidence>
<name>A0A6P6XU49_DERPT</name>
<feature type="compositionally biased region" description="Polar residues" evidence="3">
    <location>
        <begin position="516"/>
        <end position="527"/>
    </location>
</feature>
<gene>
    <name evidence="7" type="primary">LOC113790024</name>
</gene>
<dbReference type="CDD" id="cd08377">
    <property type="entry name" value="C2C_MCTP_PRT"/>
    <property type="match status" value="1"/>
</dbReference>